<reference evidence="4" key="1">
    <citation type="submission" date="2020-08" db="EMBL/GenBank/DDBJ databases">
        <title>Genome Sequencing and Pan-Genome Analysis of Migratory bird Vibrio Strains, Inner Mongolia.</title>
        <authorList>
            <person name="Zheng L."/>
        </authorList>
    </citation>
    <scope>NUCLEOTIDE SEQUENCE</scope>
    <source>
        <strain evidence="4">M13F</strain>
    </source>
</reference>
<dbReference type="AlphaFoldDB" id="A0A9X0UNK8"/>
<proteinExistence type="predicted"/>
<keyword evidence="1" id="KW-0175">Coiled coil</keyword>
<dbReference type="RefSeq" id="WP_187026642.1">
    <property type="nucleotide sequence ID" value="NZ_JACRUP010000010.1"/>
</dbReference>
<evidence type="ECO:0000313" key="5">
    <source>
        <dbReference type="Proteomes" id="UP000615796"/>
    </source>
</evidence>
<feature type="compositionally biased region" description="Basic and acidic residues" evidence="2">
    <location>
        <begin position="383"/>
        <end position="397"/>
    </location>
</feature>
<accession>A0A9X0UNK8</accession>
<comment type="caution">
    <text evidence="4">The sequence shown here is derived from an EMBL/GenBank/DDBJ whole genome shotgun (WGS) entry which is preliminary data.</text>
</comment>
<sequence>MAKELDDTLDDQLDINELEDDELQDDELGNAYSTEEDLYGDDEEDEDEDEDEEDLTPPKTGLSPIMKGILAFTGVAVVIGTAGIAYLTIAGGSAPAPVQNTAMSISDTVAPDARDNMAQALNEAKATPVLPASVNTVNDLLIDGLSTPEQIVQNSVASVNQGSVASDVYLSSNIKPEVQVQPNSSTGMTKEEMDKFKEDLGRELEEKYLAKFKTMSSSIKSDLESELTKKIADSSSQNAEIVKLRKEIQEIKDSKLKLSDNEEIKKIYEELETKLSVVRLSEEEKDGLLNGRKRLQGFMVLTASLDGEMSIVRTPSDRVNVFFKGEIFNNAGDYVKVTNVTDGGYLVLVGDNYFIDETYVERSKVKTTKVNRPAKKQQTPQKPKVEEKKAAEKQAKVKPTEIDSRAYRAQEINGKKVAVGWVKSGEYSQGYLVSSPSGDWTPVKIGDELKGLGRVTGEDFDGNLIVGNFVVLASE</sequence>
<keyword evidence="3" id="KW-1133">Transmembrane helix</keyword>
<evidence type="ECO:0000313" key="4">
    <source>
        <dbReference type="EMBL" id="MBC5852093.1"/>
    </source>
</evidence>
<feature type="transmembrane region" description="Helical" evidence="3">
    <location>
        <begin position="69"/>
        <end position="89"/>
    </location>
</feature>
<keyword evidence="3" id="KW-0472">Membrane</keyword>
<evidence type="ECO:0000256" key="1">
    <source>
        <dbReference type="SAM" id="Coils"/>
    </source>
</evidence>
<gene>
    <name evidence="4" type="ORF">H8Q88_14390</name>
</gene>
<protein>
    <submittedName>
        <fullName evidence="4">Uncharacterized protein</fullName>
    </submittedName>
</protein>
<organism evidence="4 5">
    <name type="scientific">Vibrio metschnikovii</name>
    <dbReference type="NCBI Taxonomy" id="28172"/>
    <lineage>
        <taxon>Bacteria</taxon>
        <taxon>Pseudomonadati</taxon>
        <taxon>Pseudomonadota</taxon>
        <taxon>Gammaproteobacteria</taxon>
        <taxon>Vibrionales</taxon>
        <taxon>Vibrionaceae</taxon>
        <taxon>Vibrio</taxon>
    </lineage>
</organism>
<keyword evidence="3" id="KW-0812">Transmembrane</keyword>
<keyword evidence="5" id="KW-1185">Reference proteome</keyword>
<name>A0A9X0UNK8_VIBME</name>
<feature type="coiled-coil region" evidence="1">
    <location>
        <begin position="234"/>
        <end position="261"/>
    </location>
</feature>
<dbReference type="EMBL" id="JACRUP010000010">
    <property type="protein sequence ID" value="MBC5852093.1"/>
    <property type="molecule type" value="Genomic_DNA"/>
</dbReference>
<feature type="region of interest" description="Disordered" evidence="2">
    <location>
        <begin position="1"/>
        <end position="62"/>
    </location>
</feature>
<feature type="region of interest" description="Disordered" evidence="2">
    <location>
        <begin position="367"/>
        <end position="397"/>
    </location>
</feature>
<feature type="compositionally biased region" description="Acidic residues" evidence="2">
    <location>
        <begin position="7"/>
        <end position="55"/>
    </location>
</feature>
<evidence type="ECO:0000256" key="2">
    <source>
        <dbReference type="SAM" id="MobiDB-lite"/>
    </source>
</evidence>
<evidence type="ECO:0000256" key="3">
    <source>
        <dbReference type="SAM" id="Phobius"/>
    </source>
</evidence>
<dbReference type="Proteomes" id="UP000615796">
    <property type="component" value="Unassembled WGS sequence"/>
</dbReference>